<sequence length="91" mass="9760">MPGDEIEAAAKNIQQVIDLFDSTSTDVPSLREALGDDPAVTGAAEDFKGRWDDGRTQLRDEGADIVDALKQTLQHFTDVDNQIADGLSADA</sequence>
<name>A0ABN1P2Z9_9PSEU</name>
<protein>
    <recommendedName>
        <fullName evidence="3">Type VII secretion system (Wss) protein ESAT-6</fullName>
    </recommendedName>
</protein>
<organism evidence="1 2">
    <name type="scientific">Pseudonocardia zijingensis</name>
    <dbReference type="NCBI Taxonomy" id="153376"/>
    <lineage>
        <taxon>Bacteria</taxon>
        <taxon>Bacillati</taxon>
        <taxon>Actinomycetota</taxon>
        <taxon>Actinomycetes</taxon>
        <taxon>Pseudonocardiales</taxon>
        <taxon>Pseudonocardiaceae</taxon>
        <taxon>Pseudonocardia</taxon>
    </lineage>
</organism>
<comment type="caution">
    <text evidence="1">The sequence shown here is derived from an EMBL/GenBank/DDBJ whole genome shotgun (WGS) entry which is preliminary data.</text>
</comment>
<proteinExistence type="predicted"/>
<gene>
    <name evidence="1" type="ORF">GCM10009559_04860</name>
</gene>
<evidence type="ECO:0000313" key="1">
    <source>
        <dbReference type="EMBL" id="GAA0921790.1"/>
    </source>
</evidence>
<dbReference type="EMBL" id="BAAAHP010000013">
    <property type="protein sequence ID" value="GAA0921790.1"/>
    <property type="molecule type" value="Genomic_DNA"/>
</dbReference>
<evidence type="ECO:0008006" key="3">
    <source>
        <dbReference type="Google" id="ProtNLM"/>
    </source>
</evidence>
<keyword evidence="2" id="KW-1185">Reference proteome</keyword>
<dbReference type="Proteomes" id="UP001499967">
    <property type="component" value="Unassembled WGS sequence"/>
</dbReference>
<reference evidence="1 2" key="1">
    <citation type="journal article" date="2019" name="Int. J. Syst. Evol. Microbiol.">
        <title>The Global Catalogue of Microorganisms (GCM) 10K type strain sequencing project: providing services to taxonomists for standard genome sequencing and annotation.</title>
        <authorList>
            <consortium name="The Broad Institute Genomics Platform"/>
            <consortium name="The Broad Institute Genome Sequencing Center for Infectious Disease"/>
            <person name="Wu L."/>
            <person name="Ma J."/>
        </authorList>
    </citation>
    <scope>NUCLEOTIDE SEQUENCE [LARGE SCALE GENOMIC DNA]</scope>
    <source>
        <strain evidence="1 2">JCM 11117</strain>
    </source>
</reference>
<evidence type="ECO:0000313" key="2">
    <source>
        <dbReference type="Proteomes" id="UP001499967"/>
    </source>
</evidence>
<accession>A0ABN1P2Z9</accession>